<protein>
    <submittedName>
        <fullName evidence="1">Uncharacterized protein</fullName>
    </submittedName>
</protein>
<dbReference type="AlphaFoldDB" id="A0A3D9TMH6"/>
<name>A0A3D9TMH6_BACMY</name>
<sequence length="148" mass="18064">MKNDFDKNEYIIVSKVNMNFLKEIGKADAWDNSFFDIFLILDKFQEKYQAEEFLVFNKGKFVFFKNKKTYIIEIRKYEKEFHLREDYQYVFFVENKPEGNLEILKKEIKNYLKKMSIDYSMIIDREIIENIPIKNIQEILLINRGDVE</sequence>
<evidence type="ECO:0000313" key="1">
    <source>
        <dbReference type="EMBL" id="REF18412.1"/>
    </source>
</evidence>
<accession>A0A3D9TMH6</accession>
<dbReference type="RefSeq" id="WP_098200735.1">
    <property type="nucleotide sequence ID" value="NZ_JBNNVF010000009.1"/>
</dbReference>
<proteinExistence type="predicted"/>
<reference evidence="1 2" key="1">
    <citation type="submission" date="2018-08" db="EMBL/GenBank/DDBJ databases">
        <title>Freshwater and sediment microbial communities from various areas in North America, analyzing microbe dynamics in response to fracking.</title>
        <authorList>
            <person name="Lamendella R."/>
        </authorList>
    </citation>
    <scope>NUCLEOTIDE SEQUENCE [LARGE SCALE GENOMIC DNA]</scope>
    <source>
        <strain evidence="1 2">DB-1</strain>
    </source>
</reference>
<organism evidence="1 2">
    <name type="scientific">Bacillus mycoides</name>
    <dbReference type="NCBI Taxonomy" id="1405"/>
    <lineage>
        <taxon>Bacteria</taxon>
        <taxon>Bacillati</taxon>
        <taxon>Bacillota</taxon>
        <taxon>Bacilli</taxon>
        <taxon>Bacillales</taxon>
        <taxon>Bacillaceae</taxon>
        <taxon>Bacillus</taxon>
        <taxon>Bacillus cereus group</taxon>
    </lineage>
</organism>
<evidence type="ECO:0000313" key="2">
    <source>
        <dbReference type="Proteomes" id="UP000256530"/>
    </source>
</evidence>
<gene>
    <name evidence="1" type="ORF">DET55_14020</name>
</gene>
<dbReference type="EMBL" id="QTTY01000040">
    <property type="protein sequence ID" value="REF18412.1"/>
    <property type="molecule type" value="Genomic_DNA"/>
</dbReference>
<comment type="caution">
    <text evidence="1">The sequence shown here is derived from an EMBL/GenBank/DDBJ whole genome shotgun (WGS) entry which is preliminary data.</text>
</comment>
<dbReference type="Proteomes" id="UP000256530">
    <property type="component" value="Unassembled WGS sequence"/>
</dbReference>